<dbReference type="GO" id="GO:0004190">
    <property type="term" value="F:aspartic-type endopeptidase activity"/>
    <property type="evidence" value="ECO:0007669"/>
    <property type="project" value="InterPro"/>
</dbReference>
<feature type="domain" description="Prepilin type IV endopeptidase peptidase" evidence="3">
    <location>
        <begin position="5"/>
        <end position="118"/>
    </location>
</feature>
<reference evidence="4 5" key="1">
    <citation type="submission" date="2013-09" db="EMBL/GenBank/DDBJ databases">
        <title>Biodegradation of hydrocarbons in the deep terrestrial subsurface : characterization of a microbial consortium composed of two Desulfotomaculum species originating from a deep geological formation.</title>
        <authorList>
            <person name="Aullo T."/>
            <person name="Berlendis S."/>
            <person name="Lascourreges J.-F."/>
            <person name="Dessort D."/>
            <person name="Saint-Laurent S."/>
            <person name="Schraauwers B."/>
            <person name="Mas J."/>
            <person name="Magot M."/>
            <person name="Ranchou-Peyruse A."/>
        </authorList>
    </citation>
    <scope>NUCLEOTIDE SEQUENCE [LARGE SCALE GENOMIC DNA]</scope>
    <source>
        <strain evidence="4 5">Bs107</strain>
    </source>
</reference>
<dbReference type="OrthoDB" id="1806978at2"/>
<keyword evidence="5" id="KW-1185">Reference proteome</keyword>
<dbReference type="Pfam" id="PF01478">
    <property type="entry name" value="Peptidase_A24"/>
    <property type="match status" value="1"/>
</dbReference>
<dbReference type="GO" id="GO:0006465">
    <property type="term" value="P:signal peptide processing"/>
    <property type="evidence" value="ECO:0007669"/>
    <property type="project" value="TreeGrafter"/>
</dbReference>
<accession>A0A2C6LMX7</accession>
<dbReference type="PANTHER" id="PTHR30487">
    <property type="entry name" value="TYPE 4 PREPILIN-LIKE PROTEINS LEADER PEPTIDE-PROCESSING ENZYME"/>
    <property type="match status" value="1"/>
</dbReference>
<dbReference type="EMBL" id="AWQQ01000002">
    <property type="protein sequence ID" value="PHJ39970.1"/>
    <property type="molecule type" value="Genomic_DNA"/>
</dbReference>
<feature type="transmembrane region" description="Helical" evidence="2">
    <location>
        <begin position="92"/>
        <end position="122"/>
    </location>
</feature>
<dbReference type="GO" id="GO:0005886">
    <property type="term" value="C:plasma membrane"/>
    <property type="evidence" value="ECO:0007669"/>
    <property type="project" value="TreeGrafter"/>
</dbReference>
<evidence type="ECO:0000313" key="5">
    <source>
        <dbReference type="Proteomes" id="UP000222564"/>
    </source>
</evidence>
<dbReference type="RefSeq" id="WP_099081839.1">
    <property type="nucleotide sequence ID" value="NZ_AWQQ01000002.1"/>
</dbReference>
<keyword evidence="2" id="KW-0812">Transmembrane</keyword>
<feature type="transmembrane region" description="Helical" evidence="2">
    <location>
        <begin position="142"/>
        <end position="166"/>
    </location>
</feature>
<dbReference type="PANTHER" id="PTHR30487:SF0">
    <property type="entry name" value="PREPILIN LEADER PEPTIDASE_N-METHYLTRANSFERASE-RELATED"/>
    <property type="match status" value="1"/>
</dbReference>
<gene>
    <name evidence="4" type="ORF">P378_00170</name>
</gene>
<organism evidence="4 5">
    <name type="scientific">Desulforamulus profundi</name>
    <dbReference type="NCBI Taxonomy" id="1383067"/>
    <lineage>
        <taxon>Bacteria</taxon>
        <taxon>Bacillati</taxon>
        <taxon>Bacillota</taxon>
        <taxon>Clostridia</taxon>
        <taxon>Eubacteriales</taxon>
        <taxon>Peptococcaceae</taxon>
        <taxon>Desulforamulus</taxon>
    </lineage>
</organism>
<evidence type="ECO:0000256" key="2">
    <source>
        <dbReference type="SAM" id="Phobius"/>
    </source>
</evidence>
<comment type="caution">
    <text evidence="4">The sequence shown here is derived from an EMBL/GenBank/DDBJ whole genome shotgun (WGS) entry which is preliminary data.</text>
</comment>
<keyword evidence="2" id="KW-1133">Transmembrane helix</keyword>
<dbReference type="Proteomes" id="UP000222564">
    <property type="component" value="Unassembled WGS sequence"/>
</dbReference>
<feature type="transmembrane region" description="Helical" evidence="2">
    <location>
        <begin position="21"/>
        <end position="39"/>
    </location>
</feature>
<dbReference type="Gene3D" id="1.20.120.1220">
    <property type="match status" value="1"/>
</dbReference>
<comment type="similarity">
    <text evidence="1">Belongs to the peptidase A24 family.</text>
</comment>
<sequence>MLPAILLVIVASYTDIKEGKIYNKHTIPVFIIGIILAVIQKRYDLILSAVIAFGFFYVFFAFPRFVSKLATAFGAVPVPEGKRAMGGGDVKLATALAVYTGYLPVLYGTALGALAAIMINGIKLWRATGTPQSVLYLAAGKISQPVAFGPYLGLGVLVCWFLEILYL</sequence>
<evidence type="ECO:0000256" key="1">
    <source>
        <dbReference type="ARBA" id="ARBA00005801"/>
    </source>
</evidence>
<name>A0A2C6LMX7_9FIRM</name>
<evidence type="ECO:0000313" key="4">
    <source>
        <dbReference type="EMBL" id="PHJ39970.1"/>
    </source>
</evidence>
<protein>
    <recommendedName>
        <fullName evidence="3">Prepilin type IV endopeptidase peptidase domain-containing protein</fullName>
    </recommendedName>
</protein>
<evidence type="ECO:0000259" key="3">
    <source>
        <dbReference type="Pfam" id="PF01478"/>
    </source>
</evidence>
<keyword evidence="2" id="KW-0472">Membrane</keyword>
<dbReference type="AlphaFoldDB" id="A0A2C6LMX7"/>
<proteinExistence type="inferred from homology"/>
<dbReference type="InterPro" id="IPR000045">
    <property type="entry name" value="Prepilin_IV_endopep_pep"/>
</dbReference>
<dbReference type="InterPro" id="IPR050882">
    <property type="entry name" value="Prepilin_peptidase/N-MTase"/>
</dbReference>
<feature type="transmembrane region" description="Helical" evidence="2">
    <location>
        <begin position="45"/>
        <end position="62"/>
    </location>
</feature>